<dbReference type="GO" id="GO:0031388">
    <property type="term" value="P:organic acid phosphorylation"/>
    <property type="evidence" value="ECO:0007669"/>
    <property type="project" value="InterPro"/>
</dbReference>
<dbReference type="SUPFAM" id="SSF110738">
    <property type="entry name" value="Glycerate kinase I"/>
    <property type="match status" value="1"/>
</dbReference>
<feature type="non-terminal residue" evidence="4">
    <location>
        <position position="90"/>
    </location>
</feature>
<dbReference type="Gene3D" id="3.40.50.10350">
    <property type="entry name" value="Glycerate kinase, domain 1"/>
    <property type="match status" value="1"/>
</dbReference>
<reference evidence="4 5" key="1">
    <citation type="submission" date="2019-09" db="EMBL/GenBank/DDBJ databases">
        <title>Reversal of blaTEM antimicrobial resistance by CRISPR-Cas9 in clinical E. coli and other Enterobacteriaceae strains.</title>
        <authorList>
            <person name="Tagliaferri T."/>
            <person name="Guimaraes N."/>
            <person name="Pereira M."/>
            <person name="Felicori L."/>
            <person name="Horz H.-P."/>
            <person name="Santos S."/>
            <person name="Mendes T."/>
        </authorList>
    </citation>
    <scope>NUCLEOTIDE SEQUENCE [LARGE SCALE GENOMIC DNA]</scope>
    <source>
        <strain evidence="4 5">E2_blaTEM_MG</strain>
    </source>
</reference>
<dbReference type="InterPro" id="IPR004381">
    <property type="entry name" value="Glycerate_kinase"/>
</dbReference>
<dbReference type="Pfam" id="PF02595">
    <property type="entry name" value="Gly_kinase"/>
    <property type="match status" value="1"/>
</dbReference>
<accession>A0A6L3XGU3</accession>
<dbReference type="InterPro" id="IPR018197">
    <property type="entry name" value="Glycerate_kinase_RE-like"/>
</dbReference>
<evidence type="ECO:0000313" key="5">
    <source>
        <dbReference type="Proteomes" id="UP000476281"/>
    </source>
</evidence>
<dbReference type="EMBL" id="WBSZ01001459">
    <property type="protein sequence ID" value="KAB2494360.1"/>
    <property type="molecule type" value="Genomic_DNA"/>
</dbReference>
<dbReference type="PANTHER" id="PTHR21599">
    <property type="entry name" value="GLYCERATE KINASE"/>
    <property type="match status" value="1"/>
</dbReference>
<evidence type="ECO:0000256" key="3">
    <source>
        <dbReference type="ARBA" id="ARBA00022777"/>
    </source>
</evidence>
<dbReference type="InterPro" id="IPR018193">
    <property type="entry name" value="Glyc_kinase_flavodox-like_fold"/>
</dbReference>
<evidence type="ECO:0000313" key="4">
    <source>
        <dbReference type="EMBL" id="KAB2494360.1"/>
    </source>
</evidence>
<dbReference type="InterPro" id="IPR036129">
    <property type="entry name" value="Glycerate_kinase_sf"/>
</dbReference>
<gene>
    <name evidence="4" type="ORF">F9C29_26585</name>
</gene>
<dbReference type="Gene3D" id="3.90.1510.10">
    <property type="entry name" value="Glycerate kinase, domain 2"/>
    <property type="match status" value="1"/>
</dbReference>
<protein>
    <submittedName>
        <fullName evidence="4">Glycerate kinase</fullName>
    </submittedName>
</protein>
<sequence length="90" mass="9260">MKIVIAPDSYKESLSALEVATAIEVGFRDIFPSADYVKLPVADGGEGTVEAMVAATHGRLVHVPVTGPLGERVDGVFGLSGGGESAFTEV</sequence>
<dbReference type="AlphaFoldDB" id="A0A6L3XGU3"/>
<evidence type="ECO:0000256" key="1">
    <source>
        <dbReference type="ARBA" id="ARBA00006284"/>
    </source>
</evidence>
<keyword evidence="3 4" id="KW-0418">Kinase</keyword>
<dbReference type="PANTHER" id="PTHR21599:SF7">
    <property type="entry name" value="GLYCERATE 2-KINASE"/>
    <property type="match status" value="1"/>
</dbReference>
<comment type="caution">
    <text evidence="4">The sequence shown here is derived from an EMBL/GenBank/DDBJ whole genome shotgun (WGS) entry which is preliminary data.</text>
</comment>
<comment type="similarity">
    <text evidence="1">Belongs to the glycerate kinase type-1 family.</text>
</comment>
<organism evidence="4 5">
    <name type="scientific">Enterobacter hormaechei</name>
    <dbReference type="NCBI Taxonomy" id="158836"/>
    <lineage>
        <taxon>Bacteria</taxon>
        <taxon>Pseudomonadati</taxon>
        <taxon>Pseudomonadota</taxon>
        <taxon>Gammaproteobacteria</taxon>
        <taxon>Enterobacterales</taxon>
        <taxon>Enterobacteriaceae</taxon>
        <taxon>Enterobacter</taxon>
        <taxon>Enterobacter cloacae complex</taxon>
    </lineage>
</organism>
<proteinExistence type="inferred from homology"/>
<keyword evidence="2" id="KW-0808">Transferase</keyword>
<name>A0A6L3XGU3_9ENTR</name>
<dbReference type="Proteomes" id="UP000476281">
    <property type="component" value="Unassembled WGS sequence"/>
</dbReference>
<dbReference type="GO" id="GO:0008887">
    <property type="term" value="F:glycerate kinase activity"/>
    <property type="evidence" value="ECO:0007669"/>
    <property type="project" value="InterPro"/>
</dbReference>
<evidence type="ECO:0000256" key="2">
    <source>
        <dbReference type="ARBA" id="ARBA00022679"/>
    </source>
</evidence>